<proteinExistence type="predicted"/>
<evidence type="ECO:0000313" key="3">
    <source>
        <dbReference type="EMBL" id="KAK0445285.1"/>
    </source>
</evidence>
<keyword evidence="2" id="KW-0812">Transmembrane</keyword>
<gene>
    <name evidence="3" type="ORF">EV420DRAFT_1484341</name>
</gene>
<dbReference type="AlphaFoldDB" id="A0AA39JM38"/>
<accession>A0AA39JM38</accession>
<evidence type="ECO:0000256" key="1">
    <source>
        <dbReference type="SAM" id="MobiDB-lite"/>
    </source>
</evidence>
<keyword evidence="2" id="KW-0472">Membrane</keyword>
<dbReference type="Proteomes" id="UP001175211">
    <property type="component" value="Unassembled WGS sequence"/>
</dbReference>
<comment type="caution">
    <text evidence="3">The sequence shown here is derived from an EMBL/GenBank/DDBJ whole genome shotgun (WGS) entry which is preliminary data.</text>
</comment>
<dbReference type="GeneID" id="85353614"/>
<dbReference type="RefSeq" id="XP_060325426.1">
    <property type="nucleotide sequence ID" value="XM_060470066.1"/>
</dbReference>
<sequence length="247" mass="27518">MATQTDILPDLTDHEKAFIFQFLDANLNSGILYALLHGIYTSILAVTLWNISMVTVIILLYALITINFGANWSHTHFAFIESGQSFQAVYSGLQDIQAAYWETDLVLLDGLGMTLACYSASNTFPGFCDWLRRGAEGRLRVYHRFIEILVESSALYSITLILFLVFTIRNRQGQYYLDIAASIVKELALALRSALTDRAHPNTDIAPESGTSEPYLENHSLLQDSSPPSEHVIHGSTVVDEEAVPSR</sequence>
<evidence type="ECO:0000313" key="4">
    <source>
        <dbReference type="Proteomes" id="UP001175211"/>
    </source>
</evidence>
<keyword evidence="2" id="KW-1133">Transmembrane helix</keyword>
<feature type="region of interest" description="Disordered" evidence="1">
    <location>
        <begin position="200"/>
        <end position="247"/>
    </location>
</feature>
<evidence type="ECO:0000256" key="2">
    <source>
        <dbReference type="SAM" id="Phobius"/>
    </source>
</evidence>
<keyword evidence="4" id="KW-1185">Reference proteome</keyword>
<dbReference type="EMBL" id="JAUEPS010000050">
    <property type="protein sequence ID" value="KAK0445285.1"/>
    <property type="molecule type" value="Genomic_DNA"/>
</dbReference>
<feature type="transmembrane region" description="Helical" evidence="2">
    <location>
        <begin position="31"/>
        <end position="64"/>
    </location>
</feature>
<organism evidence="3 4">
    <name type="scientific">Armillaria tabescens</name>
    <name type="common">Ringless honey mushroom</name>
    <name type="synonym">Agaricus tabescens</name>
    <dbReference type="NCBI Taxonomy" id="1929756"/>
    <lineage>
        <taxon>Eukaryota</taxon>
        <taxon>Fungi</taxon>
        <taxon>Dikarya</taxon>
        <taxon>Basidiomycota</taxon>
        <taxon>Agaricomycotina</taxon>
        <taxon>Agaricomycetes</taxon>
        <taxon>Agaricomycetidae</taxon>
        <taxon>Agaricales</taxon>
        <taxon>Marasmiineae</taxon>
        <taxon>Physalacriaceae</taxon>
        <taxon>Desarmillaria</taxon>
    </lineage>
</organism>
<protein>
    <submittedName>
        <fullName evidence="3">Uncharacterized protein</fullName>
    </submittedName>
</protein>
<reference evidence="3" key="1">
    <citation type="submission" date="2023-06" db="EMBL/GenBank/DDBJ databases">
        <authorList>
            <consortium name="Lawrence Berkeley National Laboratory"/>
            <person name="Ahrendt S."/>
            <person name="Sahu N."/>
            <person name="Indic B."/>
            <person name="Wong-Bajracharya J."/>
            <person name="Merenyi Z."/>
            <person name="Ke H.-M."/>
            <person name="Monk M."/>
            <person name="Kocsube S."/>
            <person name="Drula E."/>
            <person name="Lipzen A."/>
            <person name="Balint B."/>
            <person name="Henrissat B."/>
            <person name="Andreopoulos B."/>
            <person name="Martin F.M."/>
            <person name="Harder C.B."/>
            <person name="Rigling D."/>
            <person name="Ford K.L."/>
            <person name="Foster G.D."/>
            <person name="Pangilinan J."/>
            <person name="Papanicolaou A."/>
            <person name="Barry K."/>
            <person name="LaButti K."/>
            <person name="Viragh M."/>
            <person name="Koriabine M."/>
            <person name="Yan M."/>
            <person name="Riley R."/>
            <person name="Champramary S."/>
            <person name="Plett K.L."/>
            <person name="Tsai I.J."/>
            <person name="Slot J."/>
            <person name="Sipos G."/>
            <person name="Plett J."/>
            <person name="Nagy L.G."/>
            <person name="Grigoriev I.V."/>
        </authorList>
    </citation>
    <scope>NUCLEOTIDE SEQUENCE</scope>
    <source>
        <strain evidence="3">CCBAS 213</strain>
    </source>
</reference>
<name>A0AA39JM38_ARMTA</name>
<feature type="transmembrane region" description="Helical" evidence="2">
    <location>
        <begin position="148"/>
        <end position="168"/>
    </location>
</feature>